<dbReference type="Pfam" id="PF00450">
    <property type="entry name" value="Peptidase_S10"/>
    <property type="match status" value="1"/>
</dbReference>
<keyword evidence="5" id="KW-0378">Hydrolase</keyword>
<accession>A0A9P5X0P3</accession>
<feature type="non-terminal residue" evidence="7">
    <location>
        <position position="1"/>
    </location>
</feature>
<keyword evidence="6" id="KW-0325">Glycoprotein</keyword>
<dbReference type="AlphaFoldDB" id="A0A9P5X0P3"/>
<evidence type="ECO:0000256" key="6">
    <source>
        <dbReference type="ARBA" id="ARBA00023180"/>
    </source>
</evidence>
<dbReference type="InterPro" id="IPR001563">
    <property type="entry name" value="Peptidase_S10"/>
</dbReference>
<dbReference type="GO" id="GO:0000324">
    <property type="term" value="C:fungal-type vacuole"/>
    <property type="evidence" value="ECO:0007669"/>
    <property type="project" value="TreeGrafter"/>
</dbReference>
<dbReference type="EMBL" id="MU151960">
    <property type="protein sequence ID" value="KAF9441311.1"/>
    <property type="molecule type" value="Genomic_DNA"/>
</dbReference>
<dbReference type="Gene3D" id="3.40.50.1820">
    <property type="entry name" value="alpha/beta hydrolase"/>
    <property type="match status" value="1"/>
</dbReference>
<reference evidence="7" key="1">
    <citation type="submission" date="2020-11" db="EMBL/GenBank/DDBJ databases">
        <authorList>
            <consortium name="DOE Joint Genome Institute"/>
            <person name="Ahrendt S."/>
            <person name="Riley R."/>
            <person name="Andreopoulos W."/>
            <person name="Labutti K."/>
            <person name="Pangilinan J."/>
            <person name="Ruiz-Duenas F.J."/>
            <person name="Barrasa J.M."/>
            <person name="Sanchez-Garcia M."/>
            <person name="Camarero S."/>
            <person name="Miyauchi S."/>
            <person name="Serrano A."/>
            <person name="Linde D."/>
            <person name="Babiker R."/>
            <person name="Drula E."/>
            <person name="Ayuso-Fernandez I."/>
            <person name="Pacheco R."/>
            <person name="Padilla G."/>
            <person name="Ferreira P."/>
            <person name="Barriuso J."/>
            <person name="Kellner H."/>
            <person name="Castanera R."/>
            <person name="Alfaro M."/>
            <person name="Ramirez L."/>
            <person name="Pisabarro A.G."/>
            <person name="Kuo A."/>
            <person name="Tritt A."/>
            <person name="Lipzen A."/>
            <person name="He G."/>
            <person name="Yan M."/>
            <person name="Ng V."/>
            <person name="Cullen D."/>
            <person name="Martin F."/>
            <person name="Rosso M.-N."/>
            <person name="Henrissat B."/>
            <person name="Hibbett D."/>
            <person name="Martinez A.T."/>
            <person name="Grigoriev I.V."/>
        </authorList>
    </citation>
    <scope>NUCLEOTIDE SEQUENCE</scope>
    <source>
        <strain evidence="7">MF-IS2</strain>
    </source>
</reference>
<dbReference type="InterPro" id="IPR029058">
    <property type="entry name" value="AB_hydrolase_fold"/>
</dbReference>
<dbReference type="Proteomes" id="UP000807342">
    <property type="component" value="Unassembled WGS sequence"/>
</dbReference>
<evidence type="ECO:0000256" key="1">
    <source>
        <dbReference type="ARBA" id="ARBA00009431"/>
    </source>
</evidence>
<dbReference type="SUPFAM" id="SSF53474">
    <property type="entry name" value="alpha/beta-Hydrolases"/>
    <property type="match status" value="1"/>
</dbReference>
<protein>
    <recommendedName>
        <fullName evidence="2">carboxypeptidase C</fullName>
        <ecNumber evidence="2">3.4.16.5</ecNumber>
    </recommendedName>
</protein>
<sequence>EPGSCTIVDDGRNTVCNPFSWNSHANIIFLDQPVNVGFSYADNGTTVSSSPVTGKDVHAFLELFLNRFPQYSTQPFHIAAESYG</sequence>
<evidence type="ECO:0000313" key="7">
    <source>
        <dbReference type="EMBL" id="KAF9441311.1"/>
    </source>
</evidence>
<evidence type="ECO:0000256" key="4">
    <source>
        <dbReference type="ARBA" id="ARBA00022670"/>
    </source>
</evidence>
<dbReference type="PANTHER" id="PTHR11802:SF113">
    <property type="entry name" value="SERINE CARBOXYPEPTIDASE CTSA-4.1"/>
    <property type="match status" value="1"/>
</dbReference>
<comment type="caution">
    <text evidence="7">The sequence shown here is derived from an EMBL/GenBank/DDBJ whole genome shotgun (WGS) entry which is preliminary data.</text>
</comment>
<dbReference type="GO" id="GO:0006508">
    <property type="term" value="P:proteolysis"/>
    <property type="evidence" value="ECO:0007669"/>
    <property type="project" value="UniProtKB-KW"/>
</dbReference>
<gene>
    <name evidence="7" type="ORF">P691DRAFT_620405</name>
</gene>
<dbReference type="PRINTS" id="PR00724">
    <property type="entry name" value="CRBOXYPTASEC"/>
</dbReference>
<dbReference type="PANTHER" id="PTHR11802">
    <property type="entry name" value="SERINE PROTEASE FAMILY S10 SERINE CARBOXYPEPTIDASE"/>
    <property type="match status" value="1"/>
</dbReference>
<dbReference type="GO" id="GO:0004185">
    <property type="term" value="F:serine-type carboxypeptidase activity"/>
    <property type="evidence" value="ECO:0007669"/>
    <property type="project" value="UniProtKB-EC"/>
</dbReference>
<keyword evidence="8" id="KW-1185">Reference proteome</keyword>
<keyword evidence="3" id="KW-0121">Carboxypeptidase</keyword>
<feature type="non-terminal residue" evidence="7">
    <location>
        <position position="84"/>
    </location>
</feature>
<comment type="similarity">
    <text evidence="1">Belongs to the peptidase S10 family.</text>
</comment>
<evidence type="ECO:0000256" key="5">
    <source>
        <dbReference type="ARBA" id="ARBA00022801"/>
    </source>
</evidence>
<organism evidence="7 8">
    <name type="scientific">Macrolepiota fuliginosa MF-IS2</name>
    <dbReference type="NCBI Taxonomy" id="1400762"/>
    <lineage>
        <taxon>Eukaryota</taxon>
        <taxon>Fungi</taxon>
        <taxon>Dikarya</taxon>
        <taxon>Basidiomycota</taxon>
        <taxon>Agaricomycotina</taxon>
        <taxon>Agaricomycetes</taxon>
        <taxon>Agaricomycetidae</taxon>
        <taxon>Agaricales</taxon>
        <taxon>Agaricineae</taxon>
        <taxon>Agaricaceae</taxon>
        <taxon>Macrolepiota</taxon>
    </lineage>
</organism>
<proteinExistence type="inferred from homology"/>
<evidence type="ECO:0000313" key="8">
    <source>
        <dbReference type="Proteomes" id="UP000807342"/>
    </source>
</evidence>
<name>A0A9P5X0P3_9AGAR</name>
<dbReference type="OrthoDB" id="443318at2759"/>
<evidence type="ECO:0000256" key="2">
    <source>
        <dbReference type="ARBA" id="ARBA00012446"/>
    </source>
</evidence>
<dbReference type="EC" id="3.4.16.5" evidence="2"/>
<evidence type="ECO:0000256" key="3">
    <source>
        <dbReference type="ARBA" id="ARBA00022645"/>
    </source>
</evidence>
<keyword evidence="4" id="KW-0645">Protease</keyword>